<evidence type="ECO:0000313" key="1">
    <source>
        <dbReference type="EMBL" id="GBB87588.1"/>
    </source>
</evidence>
<dbReference type="AlphaFoldDB" id="A0A2Z6R489"/>
<proteinExistence type="predicted"/>
<protein>
    <recommendedName>
        <fullName evidence="3">SAM domain-containing protein</fullName>
    </recommendedName>
</protein>
<reference evidence="1 2" key="1">
    <citation type="submission" date="2017-11" db="EMBL/GenBank/DDBJ databases">
        <title>The genome of Rhizophagus clarus HR1 reveals common genetic basis of auxotrophy among arbuscular mycorrhizal fungi.</title>
        <authorList>
            <person name="Kobayashi Y."/>
        </authorList>
    </citation>
    <scope>NUCLEOTIDE SEQUENCE [LARGE SCALE GENOMIC DNA]</scope>
    <source>
        <strain evidence="1 2">HR1</strain>
    </source>
</reference>
<dbReference type="Gene3D" id="1.10.150.50">
    <property type="entry name" value="Transcription Factor, Ets-1"/>
    <property type="match status" value="1"/>
</dbReference>
<comment type="caution">
    <text evidence="1">The sequence shown here is derived from an EMBL/GenBank/DDBJ whole genome shotgun (WGS) entry which is preliminary data.</text>
</comment>
<dbReference type="InterPro" id="IPR013761">
    <property type="entry name" value="SAM/pointed_sf"/>
</dbReference>
<dbReference type="EMBL" id="BEXD01000453">
    <property type="protein sequence ID" value="GBB87588.1"/>
    <property type="molecule type" value="Genomic_DNA"/>
</dbReference>
<organism evidence="1 2">
    <name type="scientific">Rhizophagus clarus</name>
    <dbReference type="NCBI Taxonomy" id="94130"/>
    <lineage>
        <taxon>Eukaryota</taxon>
        <taxon>Fungi</taxon>
        <taxon>Fungi incertae sedis</taxon>
        <taxon>Mucoromycota</taxon>
        <taxon>Glomeromycotina</taxon>
        <taxon>Glomeromycetes</taxon>
        <taxon>Glomerales</taxon>
        <taxon>Glomeraceae</taxon>
        <taxon>Rhizophagus</taxon>
    </lineage>
</organism>
<keyword evidence="2" id="KW-1185">Reference proteome</keyword>
<name>A0A2Z6R489_9GLOM</name>
<dbReference type="Proteomes" id="UP000247702">
    <property type="component" value="Unassembled WGS sequence"/>
</dbReference>
<accession>A0A2Z6R489</accession>
<gene>
    <name evidence="1" type="ORF">RclHR1_14050005</name>
</gene>
<evidence type="ECO:0008006" key="3">
    <source>
        <dbReference type="Google" id="ProtNLM"/>
    </source>
</evidence>
<evidence type="ECO:0000313" key="2">
    <source>
        <dbReference type="Proteomes" id="UP000247702"/>
    </source>
</evidence>
<sequence length="246" mass="28919">MTTTSEIDSIKKYKTNELIDLLRKEDLELYTEDLEIIRKQKINGRDFLNKNKEEFRNIGFKLGPALRLKEFAEECKKRKKRFSSYKTKKEVVLTKFGIDNSIKNIPKFVPQTINISDDDDEFQYCIREIKRKMEIIGPARSSNEAQQIGVSPNKIYCTEADYHIALTEDILEDDTEIRREVKKVMEVIVGLLKDKIDTNEFPTSSKRVKTQKYIKTMSCDTQSESTADIIYKIRLMLYFYFLTVMT</sequence>